<dbReference type="Pfam" id="PF22083">
    <property type="entry name" value="I-HmuI_NUMOD-like"/>
    <property type="match status" value="1"/>
</dbReference>
<dbReference type="AlphaFoldDB" id="I9QDV4"/>
<dbReference type="InterPro" id="IPR003647">
    <property type="entry name" value="Intron_nuc_1_rpt"/>
</dbReference>
<proteinExistence type="predicted"/>
<dbReference type="RefSeq" id="WP_007218078.1">
    <property type="nucleotide sequence ID" value="NZ_JH724088.1"/>
</dbReference>
<comment type="caution">
    <text evidence="3">The sequence shown here is derived from an EMBL/GenBank/DDBJ whole genome shotgun (WGS) entry which is preliminary data.</text>
</comment>
<dbReference type="HOGENOM" id="CLU_099810_0_1_10"/>
<dbReference type="GO" id="GO:0016788">
    <property type="term" value="F:hydrolase activity, acting on ester bonds"/>
    <property type="evidence" value="ECO:0007669"/>
    <property type="project" value="InterPro"/>
</dbReference>
<dbReference type="Gene3D" id="1.10.10.10">
    <property type="entry name" value="Winged helix-like DNA-binding domain superfamily/Winged helix DNA-binding domain"/>
    <property type="match status" value="1"/>
</dbReference>
<dbReference type="InterPro" id="IPR054307">
    <property type="entry name" value="I-HmuI_NUMOD-like"/>
</dbReference>
<accession>I9QDV4</accession>
<dbReference type="InterPro" id="IPR044925">
    <property type="entry name" value="His-Me_finger_sf"/>
</dbReference>
<dbReference type="InterPro" id="IPR010902">
    <property type="entry name" value="NUMOD4"/>
</dbReference>
<evidence type="ECO:0000259" key="2">
    <source>
        <dbReference type="Pfam" id="PF22083"/>
    </source>
</evidence>
<dbReference type="PATRIC" id="fig|997874.3.peg.3927"/>
<gene>
    <name evidence="3" type="ORF">HMPREF1062_03836</name>
</gene>
<feature type="domain" description="DNA endonuclease I-HmuI-like NUMOD-like" evidence="2">
    <location>
        <begin position="152"/>
        <end position="188"/>
    </location>
</feature>
<evidence type="ECO:0000259" key="1">
    <source>
        <dbReference type="Pfam" id="PF07463"/>
    </source>
</evidence>
<keyword evidence="4" id="KW-1185">Reference proteome</keyword>
<organism evidence="3 4">
    <name type="scientific">Bacteroides cellulosilyticus CL02T12C19</name>
    <dbReference type="NCBI Taxonomy" id="997874"/>
    <lineage>
        <taxon>Bacteria</taxon>
        <taxon>Pseudomonadati</taxon>
        <taxon>Bacteroidota</taxon>
        <taxon>Bacteroidia</taxon>
        <taxon>Bacteroidales</taxon>
        <taxon>Bacteroidaceae</taxon>
        <taxon>Bacteroides</taxon>
    </lineage>
</organism>
<dbReference type="Pfam" id="PF07463">
    <property type="entry name" value="NUMOD4"/>
    <property type="match status" value="1"/>
</dbReference>
<dbReference type="SUPFAM" id="SSF64496">
    <property type="entry name" value="DNA-binding domain of intron-encoded endonucleases"/>
    <property type="match status" value="1"/>
</dbReference>
<dbReference type="InterPro" id="IPR036388">
    <property type="entry name" value="WH-like_DNA-bd_sf"/>
</dbReference>
<dbReference type="Gene3D" id="3.90.75.20">
    <property type="match status" value="1"/>
</dbReference>
<sequence>MEEWKNIKGFESLYQVSNYGRVRSIDRIIKRVKDGVLIDFRFKGKLLTPKLNKKTGYVHVALSINSKRKYINIHRLVAESFIENPDNKPCVNHKDESKLNNNADNLEWCNYVYNNGYGTKKKRLAESLKGKKRPYQNVPILCFDYNTGKFVKKFPAIYAAVEELKVPQGSIIRVLSGKRKSTHGYYFEYETVKEE</sequence>
<dbReference type="Proteomes" id="UP000003741">
    <property type="component" value="Unassembled WGS sequence"/>
</dbReference>
<evidence type="ECO:0000313" key="3">
    <source>
        <dbReference type="EMBL" id="EIY27581.1"/>
    </source>
</evidence>
<evidence type="ECO:0008006" key="5">
    <source>
        <dbReference type="Google" id="ProtNLM"/>
    </source>
</evidence>
<dbReference type="SMART" id="SM00497">
    <property type="entry name" value="IENR1"/>
    <property type="match status" value="1"/>
</dbReference>
<protein>
    <recommendedName>
        <fullName evidence="5">HNH nuclease domain-containing protein</fullName>
    </recommendedName>
</protein>
<evidence type="ECO:0000313" key="4">
    <source>
        <dbReference type="Proteomes" id="UP000003741"/>
    </source>
</evidence>
<dbReference type="OrthoDB" id="6631788at2"/>
<name>I9QDV4_9BACE</name>
<reference evidence="3 4" key="1">
    <citation type="submission" date="2012-02" db="EMBL/GenBank/DDBJ databases">
        <title>The Genome Sequence of Bacteroides cellulosilyticus CL02T12C19.</title>
        <authorList>
            <consortium name="The Broad Institute Genome Sequencing Platform"/>
            <person name="Earl A."/>
            <person name="Ward D."/>
            <person name="Feldgarden M."/>
            <person name="Gevers D."/>
            <person name="Zitomersky N.L."/>
            <person name="Coyne M.J."/>
            <person name="Comstock L.E."/>
            <person name="Young S.K."/>
            <person name="Zeng Q."/>
            <person name="Gargeya S."/>
            <person name="Fitzgerald M."/>
            <person name="Haas B."/>
            <person name="Abouelleil A."/>
            <person name="Alvarado L."/>
            <person name="Arachchi H.M."/>
            <person name="Berlin A."/>
            <person name="Chapman S.B."/>
            <person name="Gearin G."/>
            <person name="Goldberg J."/>
            <person name="Griggs A."/>
            <person name="Gujja S."/>
            <person name="Hansen M."/>
            <person name="Heiman D."/>
            <person name="Howarth C."/>
            <person name="Larimer J."/>
            <person name="Lui A."/>
            <person name="MacDonald P.J.P."/>
            <person name="McCowen C."/>
            <person name="Montmayeur A."/>
            <person name="Murphy C."/>
            <person name="Neiman D."/>
            <person name="Pearson M."/>
            <person name="Priest M."/>
            <person name="Roberts A."/>
            <person name="Saif S."/>
            <person name="Shea T."/>
            <person name="Sisk P."/>
            <person name="Stolte C."/>
            <person name="Sykes S."/>
            <person name="Wortman J."/>
            <person name="Nusbaum C."/>
            <person name="Birren B."/>
        </authorList>
    </citation>
    <scope>NUCLEOTIDE SEQUENCE [LARGE SCALE GENOMIC DNA]</scope>
    <source>
        <strain evidence="3 4">CL02T12C19</strain>
    </source>
</reference>
<dbReference type="SUPFAM" id="SSF54060">
    <property type="entry name" value="His-Me finger endonucleases"/>
    <property type="match status" value="1"/>
</dbReference>
<dbReference type="EMBL" id="AGXG01000083">
    <property type="protein sequence ID" value="EIY27581.1"/>
    <property type="molecule type" value="Genomic_DNA"/>
</dbReference>
<feature type="domain" description="NUMOD4" evidence="1">
    <location>
        <begin position="2"/>
        <end position="63"/>
    </location>
</feature>